<dbReference type="InterPro" id="IPR035013">
    <property type="entry name" value="YabN_N"/>
</dbReference>
<dbReference type="SUPFAM" id="SSF101386">
    <property type="entry name" value="all-alpha NTP pyrophosphatases"/>
    <property type="match status" value="1"/>
</dbReference>
<dbReference type="GO" id="GO:0008168">
    <property type="term" value="F:methyltransferase activity"/>
    <property type="evidence" value="ECO:0007669"/>
    <property type="project" value="UniProtKB-KW"/>
</dbReference>
<dbReference type="CDD" id="cd11528">
    <property type="entry name" value="NTP-PPase_MazG_Nterm"/>
    <property type="match status" value="1"/>
</dbReference>
<organism evidence="3 4">
    <name type="scientific">Acetoanaerobium pronyense</name>
    <dbReference type="NCBI Taxonomy" id="1482736"/>
    <lineage>
        <taxon>Bacteria</taxon>
        <taxon>Bacillati</taxon>
        <taxon>Bacillota</taxon>
        <taxon>Clostridia</taxon>
        <taxon>Peptostreptococcales</taxon>
        <taxon>Filifactoraceae</taxon>
        <taxon>Acetoanaerobium</taxon>
    </lineage>
</organism>
<evidence type="ECO:0000313" key="4">
    <source>
        <dbReference type="Proteomes" id="UP001314903"/>
    </source>
</evidence>
<dbReference type="InterPro" id="IPR035996">
    <property type="entry name" value="4pyrrol_Methylase_sf"/>
</dbReference>
<dbReference type="GO" id="GO:0032259">
    <property type="term" value="P:methylation"/>
    <property type="evidence" value="ECO:0007669"/>
    <property type="project" value="UniProtKB-KW"/>
</dbReference>
<evidence type="ECO:0000259" key="1">
    <source>
        <dbReference type="Pfam" id="PF00590"/>
    </source>
</evidence>
<keyword evidence="3" id="KW-0489">Methyltransferase</keyword>
<name>A0ABS4KH60_9FIRM</name>
<dbReference type="Proteomes" id="UP001314903">
    <property type="component" value="Unassembled WGS sequence"/>
</dbReference>
<proteinExistence type="predicted"/>
<dbReference type="PANTHER" id="PTHR30522">
    <property type="entry name" value="NUCLEOSIDE TRIPHOSPHATE PYROPHOSPHOHYDROLASE"/>
    <property type="match status" value="1"/>
</dbReference>
<dbReference type="EMBL" id="JAGGLI010000007">
    <property type="protein sequence ID" value="MBP2027116.1"/>
    <property type="molecule type" value="Genomic_DNA"/>
</dbReference>
<evidence type="ECO:0000313" key="3">
    <source>
        <dbReference type="EMBL" id="MBP2027116.1"/>
    </source>
</evidence>
<dbReference type="Pfam" id="PF00590">
    <property type="entry name" value="TP_methylase"/>
    <property type="match status" value="1"/>
</dbReference>
<dbReference type="RefSeq" id="WP_209659842.1">
    <property type="nucleotide sequence ID" value="NZ_JAGGLI010000007.1"/>
</dbReference>
<comment type="caution">
    <text evidence="3">The sequence shown here is derived from an EMBL/GenBank/DDBJ whole genome shotgun (WGS) entry which is preliminary data.</text>
</comment>
<keyword evidence="4" id="KW-1185">Reference proteome</keyword>
<dbReference type="InterPro" id="IPR011551">
    <property type="entry name" value="NTP_PyrPHydrolase_MazG"/>
</dbReference>
<dbReference type="PANTHER" id="PTHR30522:SF0">
    <property type="entry name" value="NUCLEOSIDE TRIPHOSPHATE PYROPHOSPHOHYDROLASE"/>
    <property type="match status" value="1"/>
</dbReference>
<dbReference type="InterPro" id="IPR004518">
    <property type="entry name" value="MazG-like_dom"/>
</dbReference>
<reference evidence="3 4" key="1">
    <citation type="submission" date="2021-03" db="EMBL/GenBank/DDBJ databases">
        <title>Genomic Encyclopedia of Type Strains, Phase IV (KMG-IV): sequencing the most valuable type-strain genomes for metagenomic binning, comparative biology and taxonomic classification.</title>
        <authorList>
            <person name="Goeker M."/>
        </authorList>
    </citation>
    <scope>NUCLEOTIDE SEQUENCE [LARGE SCALE GENOMIC DNA]</scope>
    <source>
        <strain evidence="3 4">DSM 27512</strain>
    </source>
</reference>
<keyword evidence="3" id="KW-0808">Transferase</keyword>
<dbReference type="Pfam" id="PF03819">
    <property type="entry name" value="MazG"/>
    <property type="match status" value="1"/>
</dbReference>
<evidence type="ECO:0000259" key="2">
    <source>
        <dbReference type="Pfam" id="PF03819"/>
    </source>
</evidence>
<accession>A0ABS4KH60</accession>
<dbReference type="SUPFAM" id="SSF53790">
    <property type="entry name" value="Tetrapyrrole methylase"/>
    <property type="match status" value="1"/>
</dbReference>
<dbReference type="Gene3D" id="1.10.287.1080">
    <property type="entry name" value="MazG-like"/>
    <property type="match status" value="1"/>
</dbReference>
<dbReference type="InterPro" id="IPR048015">
    <property type="entry name" value="NTP-PPase_MazG-like_N"/>
</dbReference>
<dbReference type="InterPro" id="IPR000878">
    <property type="entry name" value="4pyrrol_Mease"/>
</dbReference>
<dbReference type="CDD" id="cd11723">
    <property type="entry name" value="YabN_N_like"/>
    <property type="match status" value="1"/>
</dbReference>
<feature type="domain" description="Tetrapyrrole methylase" evidence="1">
    <location>
        <begin position="3"/>
        <end position="206"/>
    </location>
</feature>
<protein>
    <submittedName>
        <fullName evidence="3">Tetrapyrrole methylase family protein/MazG family protein</fullName>
    </submittedName>
</protein>
<dbReference type="InterPro" id="IPR014777">
    <property type="entry name" value="4pyrrole_Mease_sub1"/>
</dbReference>
<gene>
    <name evidence="3" type="ORF">J2Z35_000910</name>
</gene>
<dbReference type="Gene3D" id="3.40.1010.10">
    <property type="entry name" value="Cobalt-precorrin-4 Transmethylase, Domain 1"/>
    <property type="match status" value="1"/>
</dbReference>
<sequence length="356" mass="41207">MKIKIAGLGPGSIDNISFRAYKLLTSDEKIYIRTKDHPVIKELKDMGMKGTYLDYFYEENPSFEKVYENIAAFLIEKAKSENEIVYAVPGHPYVAESTVTILEQMAKDEGIDVEVYPSMSFIDAMFAAVKRDPSNGFELMDAFTIDEDNIEVNKDLVITQVYDDMTASDVKLKLMEVYDDEQEILLVKNAGIKETQLVKSVKLYEMDRNLWEYDHLTSIYIKSVNEKKFSSLKDLIEIVRTLRGENGCPWDKKQTHMSLKDHIVEEATEVKEAIENDDIDNLIEELGDVLLHIVFHSELGREDGYFNLRDVTDGISKKLIRRHPHVFTDLEIDEKDLPKMWENLKKMEKINKNIEK</sequence>
<feature type="domain" description="NTP pyrophosphohydrolase MazG-like" evidence="2">
    <location>
        <begin position="254"/>
        <end position="327"/>
    </location>
</feature>